<accession>A0A409YRV8</accession>
<name>A0A409YRV8_9AGAR</name>
<organism evidence="1 2">
    <name type="scientific">Gymnopilus dilepis</name>
    <dbReference type="NCBI Taxonomy" id="231916"/>
    <lineage>
        <taxon>Eukaryota</taxon>
        <taxon>Fungi</taxon>
        <taxon>Dikarya</taxon>
        <taxon>Basidiomycota</taxon>
        <taxon>Agaricomycotina</taxon>
        <taxon>Agaricomycetes</taxon>
        <taxon>Agaricomycetidae</taxon>
        <taxon>Agaricales</taxon>
        <taxon>Agaricineae</taxon>
        <taxon>Hymenogastraceae</taxon>
        <taxon>Gymnopilus</taxon>
    </lineage>
</organism>
<keyword evidence="2" id="KW-1185">Reference proteome</keyword>
<evidence type="ECO:0000313" key="1">
    <source>
        <dbReference type="EMBL" id="PPR05736.1"/>
    </source>
</evidence>
<dbReference type="EMBL" id="NHYE01000438">
    <property type="protein sequence ID" value="PPR05736.1"/>
    <property type="molecule type" value="Genomic_DNA"/>
</dbReference>
<dbReference type="InParanoid" id="A0A409YRV8"/>
<dbReference type="Proteomes" id="UP000284706">
    <property type="component" value="Unassembled WGS sequence"/>
</dbReference>
<sequence length="106" mass="12047">MRLGELLHSLSHVSLCTFEDSFFTSSNDDRDRFDSFVISAQDVFDFIMIALQLNSGRLRMDSYGGMEGIWVCAVSIAVADQIRGRNFESQKLSRLNVWPFRGKSDS</sequence>
<comment type="caution">
    <text evidence="1">The sequence shown here is derived from an EMBL/GenBank/DDBJ whole genome shotgun (WGS) entry which is preliminary data.</text>
</comment>
<proteinExistence type="predicted"/>
<reference evidence="1 2" key="1">
    <citation type="journal article" date="2018" name="Evol. Lett.">
        <title>Horizontal gene cluster transfer increased hallucinogenic mushroom diversity.</title>
        <authorList>
            <person name="Reynolds H.T."/>
            <person name="Vijayakumar V."/>
            <person name="Gluck-Thaler E."/>
            <person name="Korotkin H.B."/>
            <person name="Matheny P.B."/>
            <person name="Slot J.C."/>
        </authorList>
    </citation>
    <scope>NUCLEOTIDE SEQUENCE [LARGE SCALE GENOMIC DNA]</scope>
    <source>
        <strain evidence="1 2">SRW20</strain>
    </source>
</reference>
<protein>
    <submittedName>
        <fullName evidence="1">Uncharacterized protein</fullName>
    </submittedName>
</protein>
<dbReference type="AlphaFoldDB" id="A0A409YRV8"/>
<gene>
    <name evidence="1" type="ORF">CVT26_008143</name>
</gene>
<evidence type="ECO:0000313" key="2">
    <source>
        <dbReference type="Proteomes" id="UP000284706"/>
    </source>
</evidence>